<name>A0A2K4FBC9_9STAP</name>
<evidence type="ECO:0000256" key="1">
    <source>
        <dbReference type="ARBA" id="ARBA00023172"/>
    </source>
</evidence>
<feature type="domain" description="Transposase IS30-like HTH" evidence="2">
    <location>
        <begin position="5"/>
        <end position="32"/>
    </location>
</feature>
<reference evidence="3 4" key="1">
    <citation type="submission" date="2017-08" db="EMBL/GenBank/DDBJ databases">
        <title>Draft genome sequences of 64 type strains of genus Staph aureus.</title>
        <authorList>
            <person name="Cole K."/>
            <person name="Golubchik T."/>
            <person name="Russell J."/>
            <person name="Foster D."/>
            <person name="Llewelyn M."/>
            <person name="Wilson D."/>
            <person name="Crook D."/>
            <person name="Paul J."/>
        </authorList>
    </citation>
    <scope>NUCLEOTIDE SEQUENCE [LARGE SCALE GENOMIC DNA]</scope>
    <source>
        <strain evidence="3 4">DSM 29875</strain>
    </source>
</reference>
<evidence type="ECO:0000313" key="3">
    <source>
        <dbReference type="EMBL" id="POA08654.1"/>
    </source>
</evidence>
<dbReference type="NCBIfam" id="NF033563">
    <property type="entry name" value="transpos_IS30"/>
    <property type="match status" value="1"/>
</dbReference>
<organism evidence="3 4">
    <name type="scientific">Staphylococcus argensis</name>
    <dbReference type="NCBI Taxonomy" id="1607738"/>
    <lineage>
        <taxon>Bacteria</taxon>
        <taxon>Bacillati</taxon>
        <taxon>Bacillota</taxon>
        <taxon>Bacilli</taxon>
        <taxon>Bacillales</taxon>
        <taxon>Staphylococcaceae</taxon>
        <taxon>Staphylococcus</taxon>
    </lineage>
</organism>
<dbReference type="InterPro" id="IPR051917">
    <property type="entry name" value="Transposase-Integrase"/>
</dbReference>
<dbReference type="PANTHER" id="PTHR10948">
    <property type="entry name" value="TRANSPOSASE"/>
    <property type="match status" value="1"/>
</dbReference>
<comment type="caution">
    <text evidence="3">The sequence shown here is derived from an EMBL/GenBank/DDBJ whole genome shotgun (WGS) entry which is preliminary data.</text>
</comment>
<proteinExistence type="predicted"/>
<dbReference type="InterPro" id="IPR053392">
    <property type="entry name" value="Transposase_IS30-like"/>
</dbReference>
<dbReference type="GO" id="GO:0006310">
    <property type="term" value="P:DNA recombination"/>
    <property type="evidence" value="ECO:0007669"/>
    <property type="project" value="UniProtKB-KW"/>
</dbReference>
<keyword evidence="4" id="KW-1185">Reference proteome</keyword>
<dbReference type="OrthoDB" id="9776104at2"/>
<evidence type="ECO:0000259" key="2">
    <source>
        <dbReference type="Pfam" id="PF13936"/>
    </source>
</evidence>
<dbReference type="GO" id="GO:0032196">
    <property type="term" value="P:transposition"/>
    <property type="evidence" value="ECO:0007669"/>
    <property type="project" value="TreeGrafter"/>
</dbReference>
<accession>A0A2K4FBC9</accession>
<dbReference type="GeneID" id="98299076"/>
<dbReference type="GO" id="GO:0004803">
    <property type="term" value="F:transposase activity"/>
    <property type="evidence" value="ECO:0007669"/>
    <property type="project" value="TreeGrafter"/>
</dbReference>
<dbReference type="PANTHER" id="PTHR10948:SF23">
    <property type="entry name" value="TRANSPOSASE INSI FOR INSERTION SEQUENCE ELEMENT IS30A-RELATED"/>
    <property type="match status" value="1"/>
</dbReference>
<dbReference type="AlphaFoldDB" id="A0A2K4FBC9"/>
<dbReference type="Proteomes" id="UP000242712">
    <property type="component" value="Unassembled WGS sequence"/>
</dbReference>
<dbReference type="InterPro" id="IPR025246">
    <property type="entry name" value="IS30-like_HTH"/>
</dbReference>
<sequence>MKAFYDCGLSNREIVRRLDRAPQTINNEIERGRTYQIKQRQKYKDRIYEYGAFDYEPERAQLQYEENRLNCGPKGIRAHNPEFFEGADEKMLGDHWSPEPEALILDAKRRDTYEDKPLPCTTMLYAWIDKGQLKTRNIHLQEKCRRRPKNKLYHRSHQRVLGMSINERPPEVATREEFGHWEIDTVIGSKDKSEPVLLTLVERKTRFEILTLIENTSAQAVTRSIRCLQTQLESYINHIQIDNS</sequence>
<gene>
    <name evidence="3" type="ORF">CD039_09925</name>
</gene>
<dbReference type="RefSeq" id="WP_103372405.1">
    <property type="nucleotide sequence ID" value="NZ_CBCRVO010000002.1"/>
</dbReference>
<dbReference type="GO" id="GO:0005829">
    <property type="term" value="C:cytosol"/>
    <property type="evidence" value="ECO:0007669"/>
    <property type="project" value="TreeGrafter"/>
</dbReference>
<keyword evidence="1" id="KW-0233">DNA recombination</keyword>
<dbReference type="Pfam" id="PF13936">
    <property type="entry name" value="HTH_38"/>
    <property type="match status" value="1"/>
</dbReference>
<evidence type="ECO:0000313" key="4">
    <source>
        <dbReference type="Proteomes" id="UP000242712"/>
    </source>
</evidence>
<dbReference type="EMBL" id="PPPX01000016">
    <property type="protein sequence ID" value="POA08654.1"/>
    <property type="molecule type" value="Genomic_DNA"/>
</dbReference>
<protein>
    <recommendedName>
        <fullName evidence="2">Transposase IS30-like HTH domain-containing protein</fullName>
    </recommendedName>
</protein>